<evidence type="ECO:0000313" key="3">
    <source>
        <dbReference type="Proteomes" id="UP001172457"/>
    </source>
</evidence>
<dbReference type="PANTHER" id="PTHR33116:SF79">
    <property type="entry name" value="REVERSE TRANSCRIPTASE DOMAIN, ZINC FINGER, CCHC-TYPE-RELATED"/>
    <property type="match status" value="1"/>
</dbReference>
<dbReference type="GO" id="GO:0003824">
    <property type="term" value="F:catalytic activity"/>
    <property type="evidence" value="ECO:0007669"/>
    <property type="project" value="InterPro"/>
</dbReference>
<dbReference type="CDD" id="cd01650">
    <property type="entry name" value="RT_nLTR_like"/>
    <property type="match status" value="1"/>
</dbReference>
<dbReference type="SUPFAM" id="SSF56672">
    <property type="entry name" value="DNA/RNA polymerases"/>
    <property type="match status" value="1"/>
</dbReference>
<dbReference type="Proteomes" id="UP001172457">
    <property type="component" value="Chromosome 2"/>
</dbReference>
<name>A0AA38TYZ1_9ASTR</name>
<evidence type="ECO:0000313" key="2">
    <source>
        <dbReference type="EMBL" id="KAJ9562981.1"/>
    </source>
</evidence>
<organism evidence="2 3">
    <name type="scientific">Centaurea solstitialis</name>
    <name type="common">yellow star-thistle</name>
    <dbReference type="NCBI Taxonomy" id="347529"/>
    <lineage>
        <taxon>Eukaryota</taxon>
        <taxon>Viridiplantae</taxon>
        <taxon>Streptophyta</taxon>
        <taxon>Embryophyta</taxon>
        <taxon>Tracheophyta</taxon>
        <taxon>Spermatophyta</taxon>
        <taxon>Magnoliopsida</taxon>
        <taxon>eudicotyledons</taxon>
        <taxon>Gunneridae</taxon>
        <taxon>Pentapetalae</taxon>
        <taxon>asterids</taxon>
        <taxon>campanulids</taxon>
        <taxon>Asterales</taxon>
        <taxon>Asteraceae</taxon>
        <taxon>Carduoideae</taxon>
        <taxon>Cardueae</taxon>
        <taxon>Centaureinae</taxon>
        <taxon>Centaurea</taxon>
    </lineage>
</organism>
<dbReference type="InterPro" id="IPR043502">
    <property type="entry name" value="DNA/RNA_pol_sf"/>
</dbReference>
<dbReference type="PROSITE" id="PS50878">
    <property type="entry name" value="RT_POL"/>
    <property type="match status" value="1"/>
</dbReference>
<accession>A0AA38TYZ1</accession>
<dbReference type="PANTHER" id="PTHR33116">
    <property type="entry name" value="REVERSE TRANSCRIPTASE ZINC-BINDING DOMAIN-CONTAINING PROTEIN-RELATED-RELATED"/>
    <property type="match status" value="1"/>
</dbReference>
<reference evidence="2" key="1">
    <citation type="submission" date="2023-03" db="EMBL/GenBank/DDBJ databases">
        <title>Chromosome-scale reference genome and RAD-based genetic map of yellow starthistle (Centaurea solstitialis) reveal putative structural variation and QTLs associated with invader traits.</title>
        <authorList>
            <person name="Reatini B."/>
            <person name="Cang F.A."/>
            <person name="Jiang Q."/>
            <person name="Mckibben M.T.W."/>
            <person name="Barker M.S."/>
            <person name="Rieseberg L.H."/>
            <person name="Dlugosch K.M."/>
        </authorList>
    </citation>
    <scope>NUCLEOTIDE SEQUENCE</scope>
    <source>
        <strain evidence="2">CAN-66</strain>
        <tissue evidence="2">Leaf</tissue>
    </source>
</reference>
<dbReference type="Pfam" id="PF13966">
    <property type="entry name" value="zf-RVT"/>
    <property type="match status" value="1"/>
</dbReference>
<gene>
    <name evidence="2" type="ORF">OSB04_008141</name>
</gene>
<dbReference type="Gene3D" id="3.60.10.10">
    <property type="entry name" value="Endonuclease/exonuclease/phosphatase"/>
    <property type="match status" value="1"/>
</dbReference>
<dbReference type="InterPro" id="IPR005135">
    <property type="entry name" value="Endo/exonuclease/phosphatase"/>
</dbReference>
<sequence>MNFLSLNVRGLCSTEKKVAIRNLIVKENCNVFGLQETKLECLDRSSLRQFWGHDLFNFNFGISIGASGGTVLSWNISFFSPDSLLNGDHFCGAIGSWTGVNQKVGFLCVYAPQSRPQKLALWNELKLLILSHNVVWVVFGDFNAVRSPEERKGYVFDLREASEFNDFILNLCLHDLQLGGRKFTRFSKDGSKLSKLDRFLVSANFFSIWGDAKVIALLRNVSDHCPLVLKTGSIDFGPKPLKVFDSWLSIPSFEQLVKNSWGFGSFRGTSGVILKNKIKRLKQDIRLWSSQERKERALKKTELSDKLHAWDRNAENGVLPPEAGLIREDIVVELSKLEIREAMDLKQKSRIRWATNGDENSKFFHSIVNQRWRKNCIKGLSSDGRWIENPSEIKNLAKEHFANRFSEHVKVRPSFRSDLFRKLSPQDAAFLESPITMEEIKSAVWSCAGSKAPGPDGLSFSFIKKFWDIVKLDIFNRVSHFESTGRLARGCNASFIALVPKVSDPLVISDFRPISLIGCLYKIIAKLLATRLASVMDTLISENQSAFISGRQILDSSLIANEVICNLKEKKMKALVFKVDFAKAFDSVNWNFLLSTMSQMGFGQKWCSWIKGCLTSASVSVLVNGSPTEEFLMERGLRQGDPLSPFLFLIVGEVLQIMVREACNKGLFKGLTLLDRKKNLSLLQYADDALFFGKWSRSNIKILADLLNCFHDVSGLKIIFSKSRLFGIGVPMDEVQQFASLINCKPDQLPFLYLGLPVGDNMNNLKPWSKLVEGLKLKLNSWKARIMSFGGRLTLVPDGILKQLEATRRRFFWGFKEAGKEQGGLGVINLGLMNIALLSKWFWKFHENSNHLWKDVVSEFYGLSGGFDGRHRKRRYSPWFSIIDVLKNLNMNPPLLNSFEKKISAGSSVRFWTDKWVGSGTPLKSRFPRLFAKESNKSVAFKDRWALMNGVWKGIWSWNSTLRGRTLDDFTNLESFLANSFFLPRGKDFWYWKIDSNGLFSVKKMYNYLQQKVCQHPQSSLCNKWSSLVPIKVNILVWRLFLNALPTKVNLARRGIVIHSTSCVFCNSGPDEADHCLFSCSKIDGLWRKVWSWMGLTDARLNSAQDFQTKSFIQPCSTRRLKGFDSICMTVIWCIWSWRNRILHCDDLHVRRKMLEDLFPGIQRLSALWISSRCNPVPLGRALQHGGFSGFKVASLGGLGGYWYFAGGLGGLKLSTEPTGLWFSGPTTPANDPLT</sequence>
<dbReference type="InterPro" id="IPR036691">
    <property type="entry name" value="Endo/exonu/phosph_ase_sf"/>
</dbReference>
<protein>
    <recommendedName>
        <fullName evidence="1">Reverse transcriptase domain-containing protein</fullName>
    </recommendedName>
</protein>
<dbReference type="InterPro" id="IPR026960">
    <property type="entry name" value="RVT-Znf"/>
</dbReference>
<proteinExistence type="predicted"/>
<dbReference type="SUPFAM" id="SSF56219">
    <property type="entry name" value="DNase I-like"/>
    <property type="match status" value="1"/>
</dbReference>
<dbReference type="AlphaFoldDB" id="A0AA38TYZ1"/>
<keyword evidence="3" id="KW-1185">Reference proteome</keyword>
<evidence type="ECO:0000259" key="1">
    <source>
        <dbReference type="PROSITE" id="PS50878"/>
    </source>
</evidence>
<feature type="domain" description="Reverse transcriptase" evidence="1">
    <location>
        <begin position="480"/>
        <end position="758"/>
    </location>
</feature>
<dbReference type="EMBL" id="JARYMX010000002">
    <property type="protein sequence ID" value="KAJ9562981.1"/>
    <property type="molecule type" value="Genomic_DNA"/>
</dbReference>
<comment type="caution">
    <text evidence="2">The sequence shown here is derived from an EMBL/GenBank/DDBJ whole genome shotgun (WGS) entry which is preliminary data.</text>
</comment>
<dbReference type="Pfam" id="PF03372">
    <property type="entry name" value="Exo_endo_phos"/>
    <property type="match status" value="1"/>
</dbReference>
<dbReference type="Pfam" id="PF00078">
    <property type="entry name" value="RVT_1"/>
    <property type="match status" value="1"/>
</dbReference>
<dbReference type="InterPro" id="IPR000477">
    <property type="entry name" value="RT_dom"/>
</dbReference>